<feature type="transmembrane region" description="Helical" evidence="1">
    <location>
        <begin position="45"/>
        <end position="67"/>
    </location>
</feature>
<protein>
    <submittedName>
        <fullName evidence="2">Uncharacterized protein</fullName>
    </submittedName>
</protein>
<evidence type="ECO:0000256" key="1">
    <source>
        <dbReference type="SAM" id="Phobius"/>
    </source>
</evidence>
<dbReference type="Pfam" id="PF11196">
    <property type="entry name" value="DUF2834"/>
    <property type="match status" value="1"/>
</dbReference>
<comment type="caution">
    <text evidence="2">The sequence shown here is derived from an EMBL/GenBank/DDBJ whole genome shotgun (WGS) entry which is preliminary data.</text>
</comment>
<feature type="transmembrane region" description="Helical" evidence="1">
    <location>
        <begin position="207"/>
        <end position="226"/>
    </location>
</feature>
<keyword evidence="1" id="KW-1133">Transmembrane helix</keyword>
<keyword evidence="3" id="KW-1185">Reference proteome</keyword>
<gene>
    <name evidence="2" type="ORF">CPB83DRAFT_782282</name>
</gene>
<feature type="transmembrane region" description="Helical" evidence="1">
    <location>
        <begin position="144"/>
        <end position="167"/>
    </location>
</feature>
<dbReference type="EMBL" id="MU157827">
    <property type="protein sequence ID" value="KAF9533760.1"/>
    <property type="molecule type" value="Genomic_DNA"/>
</dbReference>
<reference evidence="2" key="1">
    <citation type="submission" date="2020-11" db="EMBL/GenBank/DDBJ databases">
        <authorList>
            <consortium name="DOE Joint Genome Institute"/>
            <person name="Ahrendt S."/>
            <person name="Riley R."/>
            <person name="Andreopoulos W."/>
            <person name="Labutti K."/>
            <person name="Pangilinan J."/>
            <person name="Ruiz-Duenas F.J."/>
            <person name="Barrasa J.M."/>
            <person name="Sanchez-Garcia M."/>
            <person name="Camarero S."/>
            <person name="Miyauchi S."/>
            <person name="Serrano A."/>
            <person name="Linde D."/>
            <person name="Babiker R."/>
            <person name="Drula E."/>
            <person name="Ayuso-Fernandez I."/>
            <person name="Pacheco R."/>
            <person name="Padilla G."/>
            <person name="Ferreira P."/>
            <person name="Barriuso J."/>
            <person name="Kellner H."/>
            <person name="Castanera R."/>
            <person name="Alfaro M."/>
            <person name="Ramirez L."/>
            <person name="Pisabarro A.G."/>
            <person name="Kuo A."/>
            <person name="Tritt A."/>
            <person name="Lipzen A."/>
            <person name="He G."/>
            <person name="Yan M."/>
            <person name="Ng V."/>
            <person name="Cullen D."/>
            <person name="Martin F."/>
            <person name="Rosso M.-N."/>
            <person name="Henrissat B."/>
            <person name="Hibbett D."/>
            <person name="Martinez A.T."/>
            <person name="Grigoriev I.V."/>
        </authorList>
    </citation>
    <scope>NUCLEOTIDE SEQUENCE</scope>
    <source>
        <strain evidence="2">CBS 506.95</strain>
    </source>
</reference>
<keyword evidence="1" id="KW-0812">Transmembrane</keyword>
<organism evidence="2 3">
    <name type="scientific">Crepidotus variabilis</name>
    <dbReference type="NCBI Taxonomy" id="179855"/>
    <lineage>
        <taxon>Eukaryota</taxon>
        <taxon>Fungi</taxon>
        <taxon>Dikarya</taxon>
        <taxon>Basidiomycota</taxon>
        <taxon>Agaricomycotina</taxon>
        <taxon>Agaricomycetes</taxon>
        <taxon>Agaricomycetidae</taxon>
        <taxon>Agaricales</taxon>
        <taxon>Agaricineae</taxon>
        <taxon>Crepidotaceae</taxon>
        <taxon>Crepidotus</taxon>
    </lineage>
</organism>
<dbReference type="AlphaFoldDB" id="A0A9P6EQY1"/>
<feature type="transmembrane region" description="Helical" evidence="1">
    <location>
        <begin position="182"/>
        <end position="200"/>
    </location>
</feature>
<name>A0A9P6EQY1_9AGAR</name>
<evidence type="ECO:0000313" key="2">
    <source>
        <dbReference type="EMBL" id="KAF9533760.1"/>
    </source>
</evidence>
<dbReference type="Proteomes" id="UP000807306">
    <property type="component" value="Unassembled WGS sequence"/>
</dbReference>
<dbReference type="InterPro" id="IPR021362">
    <property type="entry name" value="DUF2834"/>
</dbReference>
<dbReference type="OrthoDB" id="2126185at2759"/>
<sequence>MQLPHFAALGVFSVYFLIIAALFIFITKDLQSLASVSSSSIVTRLVFVALTVASFAHTWFYMFYYMAWSFADYGKGLQLNSPDSLTHVASWLHDTSLFEQAWALVCFNPQNWWWSEQLCLFTAGTWTIFLVVEGKRYGVKHLWAYMLLGQIVAISVASNMFYLAILLSQRPDVRSSASPRTVGLRIWLSVLLSLATIAASPYTSRQIFLYNLLAMHALLFVPLFPFKSSRSLWIDIKTLYNIVYIASLAIHFKTSLVAFRSLILSHTSFQTLSLEVALSAWNVLFSNPAQSSIGWDVIWTSISFITWILLRPASSGQPLKYLSVPYLVAVTPLASVGVTAPYILQPRGDESGKPISHLKRD</sequence>
<feature type="transmembrane region" description="Helical" evidence="1">
    <location>
        <begin position="322"/>
        <end position="344"/>
    </location>
</feature>
<feature type="transmembrane region" description="Helical" evidence="1">
    <location>
        <begin position="6"/>
        <end position="25"/>
    </location>
</feature>
<feature type="transmembrane region" description="Helical" evidence="1">
    <location>
        <begin position="293"/>
        <end position="310"/>
    </location>
</feature>
<proteinExistence type="predicted"/>
<evidence type="ECO:0000313" key="3">
    <source>
        <dbReference type="Proteomes" id="UP000807306"/>
    </source>
</evidence>
<accession>A0A9P6EQY1</accession>
<keyword evidence="1" id="KW-0472">Membrane</keyword>